<accession>A0A6I2KXX7</accession>
<dbReference type="InterPro" id="IPR010064">
    <property type="entry name" value="HK97-gp10_tail"/>
</dbReference>
<reference evidence="1 2" key="1">
    <citation type="submission" date="2019-11" db="EMBL/GenBank/DDBJ databases">
        <title>Novel species isolated from a subtropical stream in China.</title>
        <authorList>
            <person name="Lu H."/>
        </authorList>
    </citation>
    <scope>NUCLEOTIDE SEQUENCE [LARGE SCALE GENOMIC DNA]</scope>
    <source>
        <strain evidence="1 2">FT80W</strain>
    </source>
</reference>
<keyword evidence="2" id="KW-1185">Reference proteome</keyword>
<organism evidence="1 2">
    <name type="scientific">Duganella guangzhouensis</name>
    <dbReference type="NCBI Taxonomy" id="2666084"/>
    <lineage>
        <taxon>Bacteria</taxon>
        <taxon>Pseudomonadati</taxon>
        <taxon>Pseudomonadota</taxon>
        <taxon>Betaproteobacteria</taxon>
        <taxon>Burkholderiales</taxon>
        <taxon>Oxalobacteraceae</taxon>
        <taxon>Telluria group</taxon>
        <taxon>Duganella</taxon>
    </lineage>
</organism>
<proteinExistence type="predicted"/>
<dbReference type="EMBL" id="WKJK01000001">
    <property type="protein sequence ID" value="MRW88869.1"/>
    <property type="molecule type" value="Genomic_DNA"/>
</dbReference>
<dbReference type="RefSeq" id="WP_154372789.1">
    <property type="nucleotide sequence ID" value="NZ_WKJK01000001.1"/>
</dbReference>
<dbReference type="AlphaFoldDB" id="A0A6I2KXX7"/>
<comment type="caution">
    <text evidence="1">The sequence shown here is derived from an EMBL/GenBank/DDBJ whole genome shotgun (WGS) entry which is preliminary data.</text>
</comment>
<sequence length="152" mass="16043">MSEFDLASFANHLLAVEVGLMKRAETALDKSAKAIADAARAEIGYYQPAVGPYPEWPQLTPATLDQHAAAGVGDTPLLVHGELYASISHETANGEAVAGSTSEIMVYQEFGTDKIPPRPVVGPAEFATRERVSKIMHRGLADAIAGGNALLD</sequence>
<evidence type="ECO:0000313" key="1">
    <source>
        <dbReference type="EMBL" id="MRW88869.1"/>
    </source>
</evidence>
<evidence type="ECO:0008006" key="3">
    <source>
        <dbReference type="Google" id="ProtNLM"/>
    </source>
</evidence>
<gene>
    <name evidence="1" type="ORF">GJ699_02605</name>
</gene>
<protein>
    <recommendedName>
        <fullName evidence="3">HK97 gp10 family phage protein</fullName>
    </recommendedName>
</protein>
<name>A0A6I2KXX7_9BURK</name>
<evidence type="ECO:0000313" key="2">
    <source>
        <dbReference type="Proteomes" id="UP000433309"/>
    </source>
</evidence>
<dbReference type="NCBIfam" id="TIGR01725">
    <property type="entry name" value="phge_HK97_gp10"/>
    <property type="match status" value="1"/>
</dbReference>
<dbReference type="Proteomes" id="UP000433309">
    <property type="component" value="Unassembled WGS sequence"/>
</dbReference>